<feature type="transmembrane region" description="Helical" evidence="1">
    <location>
        <begin position="57"/>
        <end position="79"/>
    </location>
</feature>
<evidence type="ECO:0000256" key="1">
    <source>
        <dbReference type="SAM" id="Phobius"/>
    </source>
</evidence>
<sequence length="151" mass="16774">MHSLYTSSLTGKKVSKTKSFIIHNLVIVAVIGGLLAITIVGFINAKALKLEKHYIRLLIVISIILNTATIICYACLPLSAEMDVLINRLLAGVSYFIFFIILKRPYKEHLVFVGGTQSLYWSGIIYCLLSIFIDGFLREGVLAYEGRNSCA</sequence>
<evidence type="ECO:0000313" key="2">
    <source>
        <dbReference type="EMBL" id="PKU51227.1"/>
    </source>
</evidence>
<protein>
    <submittedName>
        <fullName evidence="2">Uncharacterized protein</fullName>
    </submittedName>
</protein>
<feature type="transmembrane region" description="Helical" evidence="1">
    <location>
        <begin position="85"/>
        <end position="102"/>
    </location>
</feature>
<comment type="caution">
    <text evidence="2">The sequence shown here is derived from an EMBL/GenBank/DDBJ whole genome shotgun (WGS) entry which is preliminary data.</text>
</comment>
<gene>
    <name evidence="2" type="ORF">CRI88_10880</name>
</gene>
<proteinExistence type="predicted"/>
<name>A0A2I0UYT0_9BACI</name>
<feature type="transmembrane region" description="Helical" evidence="1">
    <location>
        <begin position="20"/>
        <end position="45"/>
    </location>
</feature>
<accession>A0A2I0UYT0</accession>
<keyword evidence="1" id="KW-0812">Transmembrane</keyword>
<dbReference type="AlphaFoldDB" id="A0A2I0UYT0"/>
<feature type="transmembrane region" description="Helical" evidence="1">
    <location>
        <begin position="109"/>
        <end position="133"/>
    </location>
</feature>
<reference evidence="2 3" key="1">
    <citation type="submission" date="2017-10" db="EMBL/GenBank/DDBJ databases">
        <title>Draft genome of Lysinibacillus fusiformis strain Juneja, a laboratory-derived pathogen of Drosophila melanogaster.</title>
        <authorList>
            <person name="Smith B.R."/>
            <person name="Unckless R.L."/>
        </authorList>
    </citation>
    <scope>NUCLEOTIDE SEQUENCE [LARGE SCALE GENOMIC DNA]</scope>
    <source>
        <strain evidence="2 3">Juneja</strain>
    </source>
</reference>
<keyword evidence="1" id="KW-1133">Transmembrane helix</keyword>
<dbReference type="Proteomes" id="UP000234956">
    <property type="component" value="Unassembled WGS sequence"/>
</dbReference>
<keyword evidence="1" id="KW-0472">Membrane</keyword>
<dbReference type="EMBL" id="PDFK01000003">
    <property type="protein sequence ID" value="PKU51227.1"/>
    <property type="molecule type" value="Genomic_DNA"/>
</dbReference>
<evidence type="ECO:0000313" key="3">
    <source>
        <dbReference type="Proteomes" id="UP000234956"/>
    </source>
</evidence>
<dbReference type="RefSeq" id="WP_101966609.1">
    <property type="nucleotide sequence ID" value="NZ_PDFK01000003.1"/>
</dbReference>
<organism evidence="2 3">
    <name type="scientific">Lysinibacillus fusiformis</name>
    <dbReference type="NCBI Taxonomy" id="28031"/>
    <lineage>
        <taxon>Bacteria</taxon>
        <taxon>Bacillati</taxon>
        <taxon>Bacillota</taxon>
        <taxon>Bacilli</taxon>
        <taxon>Bacillales</taxon>
        <taxon>Bacillaceae</taxon>
        <taxon>Lysinibacillus</taxon>
    </lineage>
</organism>